<dbReference type="KEGG" id="cei:CEPID_05160"/>
<gene>
    <name evidence="1" type="ORF">CEPID_05160</name>
</gene>
<dbReference type="Proteomes" id="UP000035368">
    <property type="component" value="Chromosome"/>
</dbReference>
<sequence length="130" mass="14825">MKVNGEVGKRNSCDLLLTTKNLEKLTLLEDNRELVASFRLASETVGLFRRRGAGLEDTGAVYMLVPNLRSETYTFTPTDECYVSLAFCDRKDAELYSAQRGERPNCDLRVLNLWDGWINPNYPQLRDLMG</sequence>
<dbReference type="AlphaFoldDB" id="A0A0G3GNU6"/>
<keyword evidence="2" id="KW-1185">Reference proteome</keyword>
<reference evidence="1 2" key="1">
    <citation type="submission" date="2015-05" db="EMBL/GenBank/DDBJ databases">
        <title>Complete genome sequence of Corynebacterium epidermidicanis DSM 45586, isolated from the skin of a dog suffering from pruritus.</title>
        <authorList>
            <person name="Ruckert C."/>
            <person name="Albersmeier A."/>
            <person name="Winkler A."/>
            <person name="Tauch A."/>
        </authorList>
    </citation>
    <scope>NUCLEOTIDE SEQUENCE [LARGE SCALE GENOMIC DNA]</scope>
    <source>
        <strain evidence="1 2">DSM 45586</strain>
    </source>
</reference>
<accession>A0A0G3GNU6</accession>
<protein>
    <submittedName>
        <fullName evidence="1">Uncharacterized protein</fullName>
    </submittedName>
</protein>
<name>A0A0G3GNU6_9CORY</name>
<organism evidence="1 2">
    <name type="scientific">Corynebacterium epidermidicanis</name>
    <dbReference type="NCBI Taxonomy" id="1050174"/>
    <lineage>
        <taxon>Bacteria</taxon>
        <taxon>Bacillati</taxon>
        <taxon>Actinomycetota</taxon>
        <taxon>Actinomycetes</taxon>
        <taxon>Mycobacteriales</taxon>
        <taxon>Corynebacteriaceae</taxon>
        <taxon>Corynebacterium</taxon>
    </lineage>
</organism>
<dbReference type="EMBL" id="CP011541">
    <property type="protein sequence ID" value="AKK02901.1"/>
    <property type="molecule type" value="Genomic_DNA"/>
</dbReference>
<evidence type="ECO:0000313" key="1">
    <source>
        <dbReference type="EMBL" id="AKK02901.1"/>
    </source>
</evidence>
<evidence type="ECO:0000313" key="2">
    <source>
        <dbReference type="Proteomes" id="UP000035368"/>
    </source>
</evidence>
<dbReference type="PATRIC" id="fig|1050174.4.peg.1045"/>
<proteinExistence type="predicted"/>